<keyword evidence="1" id="KW-0812">Transmembrane</keyword>
<dbReference type="Pfam" id="PF01433">
    <property type="entry name" value="Peptidase_M1"/>
    <property type="match status" value="1"/>
</dbReference>
<dbReference type="EMBL" id="AQRA01000001">
    <property type="protein sequence ID" value="EZH75592.1"/>
    <property type="molecule type" value="Genomic_DNA"/>
</dbReference>
<dbReference type="InterPro" id="IPR014782">
    <property type="entry name" value="Peptidase_M1_dom"/>
</dbReference>
<feature type="transmembrane region" description="Helical" evidence="1">
    <location>
        <begin position="361"/>
        <end position="380"/>
    </location>
</feature>
<name>A0A023BZT8_9FLAO</name>
<feature type="transmembrane region" description="Helical" evidence="1">
    <location>
        <begin position="412"/>
        <end position="435"/>
    </location>
</feature>
<feature type="transmembrane region" description="Helical" evidence="1">
    <location>
        <begin position="571"/>
        <end position="592"/>
    </location>
</feature>
<reference evidence="3 4" key="1">
    <citation type="submission" date="2014-04" db="EMBL/GenBank/DDBJ databases">
        <title>Aquimarina sp. 22II-S11-z7 Genome Sequencing.</title>
        <authorList>
            <person name="Lai Q."/>
        </authorList>
    </citation>
    <scope>NUCLEOTIDE SEQUENCE [LARGE SCALE GENOMIC DNA]</scope>
    <source>
        <strain evidence="3 4">22II-S11-z7</strain>
    </source>
</reference>
<feature type="transmembrane region" description="Helical" evidence="1">
    <location>
        <begin position="249"/>
        <end position="268"/>
    </location>
</feature>
<evidence type="ECO:0000313" key="3">
    <source>
        <dbReference type="EMBL" id="EZH75592.1"/>
    </source>
</evidence>
<feature type="domain" description="Peptidase M1 membrane alanine aminopeptidase" evidence="2">
    <location>
        <begin position="863"/>
        <end position="1071"/>
    </location>
</feature>
<dbReference type="Gene3D" id="1.10.390.10">
    <property type="entry name" value="Neutral Protease Domain 2"/>
    <property type="match status" value="1"/>
</dbReference>
<gene>
    <name evidence="3" type="ORF">ATO12_02055</name>
</gene>
<feature type="transmembrane region" description="Helical" evidence="1">
    <location>
        <begin position="51"/>
        <end position="75"/>
    </location>
</feature>
<feature type="transmembrane region" description="Helical" evidence="1">
    <location>
        <begin position="142"/>
        <end position="166"/>
    </location>
</feature>
<evidence type="ECO:0000259" key="2">
    <source>
        <dbReference type="Pfam" id="PF01433"/>
    </source>
</evidence>
<feature type="transmembrane region" description="Helical" evidence="1">
    <location>
        <begin position="479"/>
        <end position="499"/>
    </location>
</feature>
<keyword evidence="1" id="KW-0472">Membrane</keyword>
<keyword evidence="4" id="KW-1185">Reference proteome</keyword>
<feature type="transmembrane region" description="Helical" evidence="1">
    <location>
        <begin position="531"/>
        <end position="550"/>
    </location>
</feature>
<organism evidence="3 4">
    <name type="scientific">Aquimarina atlantica</name>
    <dbReference type="NCBI Taxonomy" id="1317122"/>
    <lineage>
        <taxon>Bacteria</taxon>
        <taxon>Pseudomonadati</taxon>
        <taxon>Bacteroidota</taxon>
        <taxon>Flavobacteriia</taxon>
        <taxon>Flavobacteriales</taxon>
        <taxon>Flavobacteriaceae</taxon>
        <taxon>Aquimarina</taxon>
    </lineage>
</organism>
<keyword evidence="1" id="KW-1133">Transmembrane helix</keyword>
<accession>A0A023BZT8</accession>
<dbReference type="OrthoDB" id="100605at2"/>
<feature type="transmembrane region" description="Helical" evidence="1">
    <location>
        <begin position="178"/>
        <end position="197"/>
    </location>
</feature>
<dbReference type="eggNOG" id="COG0308">
    <property type="taxonomic scope" value="Bacteria"/>
</dbReference>
<dbReference type="RefSeq" id="WP_034238183.1">
    <property type="nucleotide sequence ID" value="NZ_AQRA01000001.1"/>
</dbReference>
<dbReference type="STRING" id="1317122.ATO12_02055"/>
<dbReference type="InterPro" id="IPR027268">
    <property type="entry name" value="Peptidase_M4/M1_CTD_sf"/>
</dbReference>
<proteinExistence type="predicted"/>
<protein>
    <recommendedName>
        <fullName evidence="2">Peptidase M1 membrane alanine aminopeptidase domain-containing protein</fullName>
    </recommendedName>
</protein>
<feature type="transmembrane region" description="Helical" evidence="1">
    <location>
        <begin position="447"/>
        <end position="467"/>
    </location>
</feature>
<dbReference type="GO" id="GO:0008237">
    <property type="term" value="F:metallopeptidase activity"/>
    <property type="evidence" value="ECO:0007669"/>
    <property type="project" value="InterPro"/>
</dbReference>
<feature type="transmembrane region" description="Helical" evidence="1">
    <location>
        <begin position="96"/>
        <end position="122"/>
    </location>
</feature>
<dbReference type="SUPFAM" id="SSF55486">
    <property type="entry name" value="Metalloproteases ('zincins'), catalytic domain"/>
    <property type="match status" value="1"/>
</dbReference>
<evidence type="ECO:0000313" key="4">
    <source>
        <dbReference type="Proteomes" id="UP000023541"/>
    </source>
</evidence>
<dbReference type="PANTHER" id="PTHR45726:SF3">
    <property type="entry name" value="LEUKOTRIENE A-4 HYDROLASE"/>
    <property type="match status" value="1"/>
</dbReference>
<dbReference type="PANTHER" id="PTHR45726">
    <property type="entry name" value="LEUKOTRIENE A-4 HYDROLASE"/>
    <property type="match status" value="1"/>
</dbReference>
<dbReference type="GO" id="GO:0008270">
    <property type="term" value="F:zinc ion binding"/>
    <property type="evidence" value="ECO:0007669"/>
    <property type="project" value="InterPro"/>
</dbReference>
<dbReference type="AlphaFoldDB" id="A0A023BZT8"/>
<feature type="transmembrane region" description="Helical" evidence="1">
    <location>
        <begin position="319"/>
        <end position="341"/>
    </location>
</feature>
<evidence type="ECO:0000256" key="1">
    <source>
        <dbReference type="SAM" id="Phobius"/>
    </source>
</evidence>
<comment type="caution">
    <text evidence="3">The sequence shown here is derived from an EMBL/GenBank/DDBJ whole genome shotgun (WGS) entry which is preliminary data.</text>
</comment>
<dbReference type="InterPro" id="IPR034015">
    <property type="entry name" value="M1_LTA4H"/>
</dbReference>
<sequence>MISSLLRFEASYQLKQKAFIGFIIIFLLFGFMLGSQGASLAKVNFNSAYQISYNIAILSLGCMFAIMFFAISGMLRDKQYRMEAIIYSTPIKKSHFFLSRFLGVFVFSLLVFSMTLIGFALGTFMPWLDPERLTSFHLSYYLWTWLLVVLPNVFVCTAFVFSVSAFTKNNIATYSSAITIYALYWICSIFFNSPLLANATPASPENLIIAALADPFGLSAFFEQTQYWTPFEKNTRLLSFSGNFLWNRVLWISISLLLLKITYTYFSFKKLKQKRKKTTPIEEKEMVKRVYQPITTITTAIKAHVEGFKSLLRIELTNVFKSLPFIAIILIWIVILVTEMYTRVNQGGAYNDSLYPTTDLLIWLIKDPLPFLGLLLIVFYSGELVWRERSLQFNGIIDATPASNMVFFLSKAITLILLPVILITISIITAIGIQITKGYYLFEIGQYLSMFYYLGMSFLFYILLALFTQSLSPNKYVGMAITGLIIILFGSSLASFIGIEHPLLRIGSLPATEYTNMTGYGDYTKPFHHYAVYWTSLGLVLTVLSFKLWQRGTIHKFIFRLKQLRYHWKKWELVTLVFFGILFIASGVTIYYNKNVINEYVTVSDSLDFCETYEKKYKKYDVPRQLVPVAMKTKMDIYPDENFYTIKANYILENRGKDSLREIFISERVPVTNMFIENAVLEKHDSVYDIRIFKFEEPLAPGEQVKYSYILTYQKKGFETSSILVNNGSFIQHSNFEPILGYTTSLEITDAFEREKRGLPKQIENEDNASHFHADVSHVKLPYETVVSTQKNQTAIAAGELVKTWQENDRNYYHYKSSHDIIPFIAYYSGSYKIEKENYKGVEIEQYYHPGHYYNINTISKSTRQTLDYCQKHFTEYKFDHIRIAEIPGHWRFGGQAQPGTIAMVENRLYLTDNRNTDNFDLVAKRTIHEVAHQWWGHMLTPKNVDGGGVITEGLTKYTEAVIMEKYYGKKAIWQLSKSATTRYFTGRSYATDPEPPLYTEEGQSYLLYGKSYVSLVALKDLIGEQKMNEALRGLIIQYKDEKESKVTSTELLNEFYAVTPEKYHILIDDWFKRIITYDLKIENAEVAVLDTGKYEVTIEVSAKRFETKENGEAVAILIDEPIQIGMFSKEPGTIDNQDAILYLKPHQINTNQMKLKFIVDEIPQYISIDPFGTRLDENTIDNTKKPTRI</sequence>
<dbReference type="Proteomes" id="UP000023541">
    <property type="component" value="Unassembled WGS sequence"/>
</dbReference>